<evidence type="ECO:0000256" key="1">
    <source>
        <dbReference type="SAM" id="SignalP"/>
    </source>
</evidence>
<evidence type="ECO:0000259" key="2">
    <source>
        <dbReference type="Pfam" id="PF12955"/>
    </source>
</evidence>
<dbReference type="KEGG" id="bnn:FOA43_004599"/>
<dbReference type="Pfam" id="PF12955">
    <property type="entry name" value="Vps3844_C"/>
    <property type="match status" value="1"/>
</dbReference>
<dbReference type="OrthoDB" id="5583277at2759"/>
<dbReference type="PANTHER" id="PTHR36853">
    <property type="entry name" value="EXPRESSED PROTEIN"/>
    <property type="match status" value="1"/>
</dbReference>
<feature type="signal peptide" evidence="1">
    <location>
        <begin position="1"/>
        <end position="19"/>
    </location>
</feature>
<proteinExistence type="predicted"/>
<keyword evidence="1" id="KW-0732">Signal</keyword>
<organism evidence="3 4">
    <name type="scientific">Eeniella nana</name>
    <name type="common">Yeast</name>
    <name type="synonym">Brettanomyces nanus</name>
    <dbReference type="NCBI Taxonomy" id="13502"/>
    <lineage>
        <taxon>Eukaryota</taxon>
        <taxon>Fungi</taxon>
        <taxon>Dikarya</taxon>
        <taxon>Ascomycota</taxon>
        <taxon>Saccharomycotina</taxon>
        <taxon>Pichiomycetes</taxon>
        <taxon>Pichiales</taxon>
        <taxon>Pichiaceae</taxon>
        <taxon>Brettanomyces</taxon>
    </lineage>
</organism>
<dbReference type="GeneID" id="62197999"/>
<dbReference type="Proteomes" id="UP000662931">
    <property type="component" value="Chromosome 4"/>
</dbReference>
<protein>
    <recommendedName>
        <fullName evidence="2">Vacuolar sorting protein Vps3844 C-terminal domain-containing protein</fullName>
    </recommendedName>
</protein>
<feature type="chain" id="PRO_5034690159" description="Vacuolar sorting protein Vps3844 C-terminal domain-containing protein" evidence="1">
    <location>
        <begin position="20"/>
        <end position="417"/>
    </location>
</feature>
<feature type="domain" description="Vacuolar sorting protein Vps3844 C-terminal" evidence="2">
    <location>
        <begin position="315"/>
        <end position="407"/>
    </location>
</feature>
<reference evidence="3" key="1">
    <citation type="submission" date="2020-10" db="EMBL/GenBank/DDBJ databases">
        <authorList>
            <person name="Roach M.J.R."/>
        </authorList>
    </citation>
    <scope>NUCLEOTIDE SEQUENCE</scope>
    <source>
        <strain evidence="3">CBS 1945</strain>
    </source>
</reference>
<dbReference type="PANTHER" id="PTHR36853:SF1">
    <property type="entry name" value="DUF3844 DOMAIN-CONTAINING PROTEIN"/>
    <property type="match status" value="1"/>
</dbReference>
<gene>
    <name evidence="3" type="ORF">FOA43_004599</name>
</gene>
<dbReference type="InterPro" id="IPR024382">
    <property type="entry name" value="Vps3844_C"/>
</dbReference>
<dbReference type="EMBL" id="CP064815">
    <property type="protein sequence ID" value="QPG77192.1"/>
    <property type="molecule type" value="Genomic_DNA"/>
</dbReference>
<dbReference type="InterPro" id="IPR053065">
    <property type="entry name" value="Archenteron_Induction-Rel"/>
</dbReference>
<sequence length="417" mass="46429">MVKWFPIGLIAVAVSYVSAVENPAVFRICEGATEQQENPLKTISQDDSILNLADDFGIAGFYSIDEDSVDLDAVSLGKQGCQSSKKLVVVVNGVDVPALFFDDQQPVFVIETKDDRANSKFKQFLADFPSKLSLLQSGSLEKQQLSKEIDVFEPIKHTLTSWKRLFFAGEDKLDALWTDLQESYGQYAQFNKRAINVINDEIFVKEMTQLNYLLTKEIENIPEGSVITVNLNSLVSVFKKTGVNSQTYNTCKKMLANILGRGDSSGLEKTIVALPIDQQTFTFKFNEESKQQKRNLLRRSSRSSLKHSNSAYKSCYSSQETCIDSTGSCSGHGTCTQVRKCWTCMCSATMDKGLSTYWAGNACEKKDVSSQFHLLFWTSLFIILAMVAGIKFMYECGETKLPGVLLAATVQTKRSGQ</sequence>
<keyword evidence="4" id="KW-1185">Reference proteome</keyword>
<accession>A0A875SBW1</accession>
<dbReference type="GO" id="GO:0005783">
    <property type="term" value="C:endoplasmic reticulum"/>
    <property type="evidence" value="ECO:0007669"/>
    <property type="project" value="TreeGrafter"/>
</dbReference>
<name>A0A875SBW1_EENNA</name>
<evidence type="ECO:0000313" key="4">
    <source>
        <dbReference type="Proteomes" id="UP000662931"/>
    </source>
</evidence>
<dbReference type="AlphaFoldDB" id="A0A875SBW1"/>
<evidence type="ECO:0000313" key="3">
    <source>
        <dbReference type="EMBL" id="QPG77192.1"/>
    </source>
</evidence>
<dbReference type="RefSeq" id="XP_038780757.1">
    <property type="nucleotide sequence ID" value="XM_038924829.1"/>
</dbReference>